<dbReference type="GO" id="GO:0003677">
    <property type="term" value="F:DNA binding"/>
    <property type="evidence" value="ECO:0007669"/>
    <property type="project" value="InterPro"/>
</dbReference>
<dbReference type="RefSeq" id="WP_052038621.1">
    <property type="nucleotide sequence ID" value="NZ_CP138967.1"/>
</dbReference>
<dbReference type="InterPro" id="IPR013762">
    <property type="entry name" value="Integrase-like_cat_sf"/>
</dbReference>
<dbReference type="Gene3D" id="1.10.443.10">
    <property type="entry name" value="Intergrase catalytic core"/>
    <property type="match status" value="1"/>
</dbReference>
<comment type="caution">
    <text evidence="1">The sequence shown here is derived from an EMBL/GenBank/DDBJ whole genome shotgun (WGS) entry which is preliminary data.</text>
</comment>
<dbReference type="GO" id="GO:0006310">
    <property type="term" value="P:DNA recombination"/>
    <property type="evidence" value="ECO:0007669"/>
    <property type="project" value="InterPro"/>
</dbReference>
<reference evidence="2" key="1">
    <citation type="journal article" date="2014" name="Sci. Data">
        <title>Genomes of diverse isolates of the marine cyanobacterium Prochlorococcus.</title>
        <authorList>
            <person name="Biller S."/>
            <person name="Berube P."/>
            <person name="Thompson J."/>
            <person name="Kelly L."/>
            <person name="Roggensack S."/>
            <person name="Awad L."/>
            <person name="Roache-Johnson K."/>
            <person name="Ding H."/>
            <person name="Giovannoni S.J."/>
            <person name="Moore L.R."/>
            <person name="Chisholm S.W."/>
        </authorList>
    </citation>
    <scope>NUCLEOTIDE SEQUENCE [LARGE SCALE GENOMIC DNA]</scope>
    <source>
        <strain evidence="2">PAC1</strain>
    </source>
</reference>
<evidence type="ECO:0000313" key="1">
    <source>
        <dbReference type="EMBL" id="KGG22485.1"/>
    </source>
</evidence>
<dbReference type="EMBL" id="JNAX01000001">
    <property type="protein sequence ID" value="KGG22485.1"/>
    <property type="molecule type" value="Genomic_DNA"/>
</dbReference>
<sequence length="185" mass="21195">MILIVGYGLISYAFSIRHALCFHRNGGQEIWTNYENPEVVRKEKKTEARRLYPLLVHDIEGPINWHLKEQLAICEKEGLNLLSPLGKEGNAGDACKTYLSRRKAWEAIRKEVSRENQELTAYSFRHRYAYCGHPRPKADGSYRAPKQIADAMGHTLDTHLLSYSRFQTKDLASAFDETTLLVKTA</sequence>
<proteinExistence type="predicted"/>
<gene>
    <name evidence="1" type="ORF">EV03_0002</name>
</gene>
<organism evidence="1 2">
    <name type="scientific">Prochlorococcus marinus str. PAC1</name>
    <dbReference type="NCBI Taxonomy" id="59924"/>
    <lineage>
        <taxon>Bacteria</taxon>
        <taxon>Bacillati</taxon>
        <taxon>Cyanobacteriota</taxon>
        <taxon>Cyanophyceae</taxon>
        <taxon>Synechococcales</taxon>
        <taxon>Prochlorococcaceae</taxon>
        <taxon>Prochlorococcus</taxon>
    </lineage>
</organism>
<evidence type="ECO:0000313" key="2">
    <source>
        <dbReference type="Proteomes" id="UP000030392"/>
    </source>
</evidence>
<dbReference type="GO" id="GO:0015074">
    <property type="term" value="P:DNA integration"/>
    <property type="evidence" value="ECO:0007669"/>
    <property type="project" value="InterPro"/>
</dbReference>
<protein>
    <recommendedName>
        <fullName evidence="3">Phage integrase family</fullName>
    </recommendedName>
</protein>
<dbReference type="AlphaFoldDB" id="A0A0A2CC43"/>
<accession>A0A0A2CC43</accession>
<name>A0A0A2CC43_PROMR</name>
<evidence type="ECO:0008006" key="3">
    <source>
        <dbReference type="Google" id="ProtNLM"/>
    </source>
</evidence>
<dbReference type="Proteomes" id="UP000030392">
    <property type="component" value="Unassembled WGS sequence"/>
</dbReference>